<reference evidence="1" key="1">
    <citation type="journal article" date="2014" name="Int. J. Syst. Evol. Microbiol.">
        <title>Complete genome sequence of Corynebacterium casei LMG S-19264T (=DSM 44701T), isolated from a smear-ripened cheese.</title>
        <authorList>
            <consortium name="US DOE Joint Genome Institute (JGI-PGF)"/>
            <person name="Walter F."/>
            <person name="Albersmeier A."/>
            <person name="Kalinowski J."/>
            <person name="Ruckert C."/>
        </authorList>
    </citation>
    <scope>NUCLEOTIDE SEQUENCE</scope>
    <source>
        <strain evidence="1">KCTC 12719</strain>
    </source>
</reference>
<reference evidence="1" key="2">
    <citation type="submission" date="2020-09" db="EMBL/GenBank/DDBJ databases">
        <authorList>
            <person name="Sun Q."/>
            <person name="Kim S."/>
        </authorList>
    </citation>
    <scope>NUCLEOTIDE SEQUENCE</scope>
    <source>
        <strain evidence="1">KCTC 12719</strain>
    </source>
</reference>
<evidence type="ECO:0000313" key="1">
    <source>
        <dbReference type="EMBL" id="GHA33678.1"/>
    </source>
</evidence>
<accession>A0A918SB62</accession>
<sequence>MAYPYPIDSDIEKLNICTDLHNWKSEITYHDLENQFYLKLFSSELIKKAGISAVNVDLLNRELMLLDDEKENLTYELGKTLLELEKNSDNDALSWPESVLLNYQKLKIELQNYAFRNRKLKVLIYSYLSQGMRKFL</sequence>
<keyword evidence="2" id="KW-1185">Reference proteome</keyword>
<dbReference type="Proteomes" id="UP000610456">
    <property type="component" value="Unassembled WGS sequence"/>
</dbReference>
<dbReference type="RefSeq" id="WP_189604009.1">
    <property type="nucleotide sequence ID" value="NZ_BMXB01000003.1"/>
</dbReference>
<dbReference type="AlphaFoldDB" id="A0A918SB62"/>
<comment type="caution">
    <text evidence="1">The sequence shown here is derived from an EMBL/GenBank/DDBJ whole genome shotgun (WGS) entry which is preliminary data.</text>
</comment>
<organism evidence="1 2">
    <name type="scientific">Salinimicrobium marinum</name>
    <dbReference type="NCBI Taxonomy" id="680283"/>
    <lineage>
        <taxon>Bacteria</taxon>
        <taxon>Pseudomonadati</taxon>
        <taxon>Bacteroidota</taxon>
        <taxon>Flavobacteriia</taxon>
        <taxon>Flavobacteriales</taxon>
        <taxon>Flavobacteriaceae</taxon>
        <taxon>Salinimicrobium</taxon>
    </lineage>
</organism>
<gene>
    <name evidence="1" type="ORF">GCM10007103_14040</name>
</gene>
<dbReference type="EMBL" id="BMXB01000003">
    <property type="protein sequence ID" value="GHA33678.1"/>
    <property type="molecule type" value="Genomic_DNA"/>
</dbReference>
<proteinExistence type="predicted"/>
<protein>
    <submittedName>
        <fullName evidence="1">Uncharacterized protein</fullName>
    </submittedName>
</protein>
<name>A0A918SB62_9FLAO</name>
<evidence type="ECO:0000313" key="2">
    <source>
        <dbReference type="Proteomes" id="UP000610456"/>
    </source>
</evidence>